<dbReference type="AlphaFoldDB" id="A0A326RPZ8"/>
<dbReference type="PANTHER" id="PTHR10655:SF67">
    <property type="entry name" value="PHOSPHOLIPASE_CARBOXYLESTERASE SUPERFAMILY (AFU_ORTHOLOGUE AFUA_5G09340)"/>
    <property type="match status" value="1"/>
</dbReference>
<dbReference type="GO" id="GO:0005737">
    <property type="term" value="C:cytoplasm"/>
    <property type="evidence" value="ECO:0007669"/>
    <property type="project" value="TreeGrafter"/>
</dbReference>
<dbReference type="Gene3D" id="3.40.50.1820">
    <property type="entry name" value="alpha/beta hydrolase"/>
    <property type="match status" value="1"/>
</dbReference>
<sequence>MLNTKKKGLPLDQAKKALIMIHGRGATADSILSLSSHLNLTDYAIVAPQANGNTWYPYGFMASDEGNHASLERSLGFIEEVFSEILDAGILPEQICLVGFSQGACLSLEFAARNARRLGGVAAFTGGLIGEQLNPEKYQGDFLGTPIFIGSSKQDFHVPASRIQESAVLLEKMGAEVTVKLFDDSEHTIRAEEIKLANQKIFI</sequence>
<gene>
    <name evidence="3" type="ORF">CLV31_106182</name>
</gene>
<dbReference type="OrthoDB" id="9801763at2"/>
<comment type="caution">
    <text evidence="3">The sequence shown here is derived from an EMBL/GenBank/DDBJ whole genome shotgun (WGS) entry which is preliminary data.</text>
</comment>
<comment type="similarity">
    <text evidence="1">Belongs to the AB hydrolase superfamily. AB hydrolase 2 family.</text>
</comment>
<keyword evidence="4" id="KW-1185">Reference proteome</keyword>
<protein>
    <submittedName>
        <fullName evidence="3">Phospholipase/carboxylesterase</fullName>
    </submittedName>
</protein>
<evidence type="ECO:0000259" key="2">
    <source>
        <dbReference type="Pfam" id="PF02230"/>
    </source>
</evidence>
<dbReference type="SUPFAM" id="SSF53474">
    <property type="entry name" value="alpha/beta-Hydrolases"/>
    <property type="match status" value="1"/>
</dbReference>
<organism evidence="3 4">
    <name type="scientific">Algoriphagus aquaeductus</name>
    <dbReference type="NCBI Taxonomy" id="475299"/>
    <lineage>
        <taxon>Bacteria</taxon>
        <taxon>Pseudomonadati</taxon>
        <taxon>Bacteroidota</taxon>
        <taxon>Cytophagia</taxon>
        <taxon>Cytophagales</taxon>
        <taxon>Cyclobacteriaceae</taxon>
        <taxon>Algoriphagus</taxon>
    </lineage>
</organism>
<evidence type="ECO:0000256" key="1">
    <source>
        <dbReference type="ARBA" id="ARBA00006499"/>
    </source>
</evidence>
<dbReference type="Proteomes" id="UP000248917">
    <property type="component" value="Unassembled WGS sequence"/>
</dbReference>
<feature type="domain" description="Phospholipase/carboxylesterase/thioesterase" evidence="2">
    <location>
        <begin position="12"/>
        <end position="199"/>
    </location>
</feature>
<dbReference type="PANTHER" id="PTHR10655">
    <property type="entry name" value="LYSOPHOSPHOLIPASE-RELATED"/>
    <property type="match status" value="1"/>
</dbReference>
<dbReference type="GO" id="GO:0052689">
    <property type="term" value="F:carboxylic ester hydrolase activity"/>
    <property type="evidence" value="ECO:0007669"/>
    <property type="project" value="TreeGrafter"/>
</dbReference>
<dbReference type="InterPro" id="IPR003140">
    <property type="entry name" value="PLipase/COase/thioEstase"/>
</dbReference>
<dbReference type="GO" id="GO:0008474">
    <property type="term" value="F:palmitoyl-(protein) hydrolase activity"/>
    <property type="evidence" value="ECO:0007669"/>
    <property type="project" value="TreeGrafter"/>
</dbReference>
<reference evidence="3 4" key="1">
    <citation type="submission" date="2018-06" db="EMBL/GenBank/DDBJ databases">
        <title>Genomic Encyclopedia of Archaeal and Bacterial Type Strains, Phase II (KMG-II): from individual species to whole genera.</title>
        <authorList>
            <person name="Goeker M."/>
        </authorList>
    </citation>
    <scope>NUCLEOTIDE SEQUENCE [LARGE SCALE GENOMIC DNA]</scope>
    <source>
        <strain evidence="3 4">T4</strain>
    </source>
</reference>
<dbReference type="Pfam" id="PF02230">
    <property type="entry name" value="Abhydrolase_2"/>
    <property type="match status" value="1"/>
</dbReference>
<name>A0A326RPZ8_9BACT</name>
<evidence type="ECO:0000313" key="4">
    <source>
        <dbReference type="Proteomes" id="UP000248917"/>
    </source>
</evidence>
<dbReference type="RefSeq" id="WP_111392801.1">
    <property type="nucleotide sequence ID" value="NZ_QKTX01000006.1"/>
</dbReference>
<dbReference type="EMBL" id="QKTX01000006">
    <property type="protein sequence ID" value="PZV83565.1"/>
    <property type="molecule type" value="Genomic_DNA"/>
</dbReference>
<evidence type="ECO:0000313" key="3">
    <source>
        <dbReference type="EMBL" id="PZV83565.1"/>
    </source>
</evidence>
<dbReference type="InterPro" id="IPR050565">
    <property type="entry name" value="LYPA1-2/EST-like"/>
</dbReference>
<dbReference type="InterPro" id="IPR029058">
    <property type="entry name" value="AB_hydrolase_fold"/>
</dbReference>
<proteinExistence type="inferred from homology"/>
<accession>A0A326RPZ8</accession>